<keyword evidence="2" id="KW-0812">Transmembrane</keyword>
<keyword evidence="2" id="KW-0472">Membrane</keyword>
<feature type="region of interest" description="Disordered" evidence="1">
    <location>
        <begin position="62"/>
        <end position="89"/>
    </location>
</feature>
<feature type="transmembrane region" description="Helical" evidence="2">
    <location>
        <begin position="6"/>
        <end position="26"/>
    </location>
</feature>
<gene>
    <name evidence="3" type="ORF">ALEPTO_LOCUS4334</name>
</gene>
<sequence>MQILFWRALVSCISIIIVFIFLVFFIKVQILQITSVEFLNDSPTHIPPADTIIPNLQKAAGAESSYNNNNDTSIDPTQSTSNSTSQGNSNIASVPGTSGVAINSQRNLSAEQCVAYAKYCRDVICAFQDFRAGCNNDGS</sequence>
<keyword evidence="2" id="KW-1133">Transmembrane helix</keyword>
<name>A0A9N9F983_9GLOM</name>
<evidence type="ECO:0000256" key="2">
    <source>
        <dbReference type="SAM" id="Phobius"/>
    </source>
</evidence>
<dbReference type="OrthoDB" id="10507004at2759"/>
<proteinExistence type="predicted"/>
<dbReference type="Proteomes" id="UP000789508">
    <property type="component" value="Unassembled WGS sequence"/>
</dbReference>
<evidence type="ECO:0000313" key="4">
    <source>
        <dbReference type="Proteomes" id="UP000789508"/>
    </source>
</evidence>
<accession>A0A9N9F983</accession>
<keyword evidence="4" id="KW-1185">Reference proteome</keyword>
<organism evidence="3 4">
    <name type="scientific">Ambispora leptoticha</name>
    <dbReference type="NCBI Taxonomy" id="144679"/>
    <lineage>
        <taxon>Eukaryota</taxon>
        <taxon>Fungi</taxon>
        <taxon>Fungi incertae sedis</taxon>
        <taxon>Mucoromycota</taxon>
        <taxon>Glomeromycotina</taxon>
        <taxon>Glomeromycetes</taxon>
        <taxon>Archaeosporales</taxon>
        <taxon>Ambisporaceae</taxon>
        <taxon>Ambispora</taxon>
    </lineage>
</organism>
<dbReference type="EMBL" id="CAJVPS010000983">
    <property type="protein sequence ID" value="CAG8518376.1"/>
    <property type="molecule type" value="Genomic_DNA"/>
</dbReference>
<reference evidence="3" key="1">
    <citation type="submission" date="2021-06" db="EMBL/GenBank/DDBJ databases">
        <authorList>
            <person name="Kallberg Y."/>
            <person name="Tangrot J."/>
            <person name="Rosling A."/>
        </authorList>
    </citation>
    <scope>NUCLEOTIDE SEQUENCE</scope>
    <source>
        <strain evidence="3">FL130A</strain>
    </source>
</reference>
<feature type="non-terminal residue" evidence="3">
    <location>
        <position position="139"/>
    </location>
</feature>
<comment type="caution">
    <text evidence="3">The sequence shown here is derived from an EMBL/GenBank/DDBJ whole genome shotgun (WGS) entry which is preliminary data.</text>
</comment>
<protein>
    <submittedName>
        <fullName evidence="3">3314_t:CDS:1</fullName>
    </submittedName>
</protein>
<feature type="compositionally biased region" description="Polar residues" evidence="1">
    <location>
        <begin position="64"/>
        <end position="76"/>
    </location>
</feature>
<evidence type="ECO:0000313" key="3">
    <source>
        <dbReference type="EMBL" id="CAG8518376.1"/>
    </source>
</evidence>
<dbReference type="AlphaFoldDB" id="A0A9N9F983"/>
<feature type="compositionally biased region" description="Low complexity" evidence="1">
    <location>
        <begin position="77"/>
        <end position="89"/>
    </location>
</feature>
<evidence type="ECO:0000256" key="1">
    <source>
        <dbReference type="SAM" id="MobiDB-lite"/>
    </source>
</evidence>